<feature type="domain" description="Amidase" evidence="8">
    <location>
        <begin position="24"/>
        <end position="449"/>
    </location>
</feature>
<gene>
    <name evidence="7" type="primary">gatA</name>
    <name evidence="9" type="ORF">UV56_C0010G0004</name>
</gene>
<dbReference type="GO" id="GO:0006412">
    <property type="term" value="P:translation"/>
    <property type="evidence" value="ECO:0007669"/>
    <property type="project" value="UniProtKB-UniRule"/>
</dbReference>
<evidence type="ECO:0000256" key="5">
    <source>
        <dbReference type="ARBA" id="ARBA00022917"/>
    </source>
</evidence>
<comment type="function">
    <text evidence="7">Allows the formation of correctly charged Gln-tRNA(Gln) through the transamidation of misacylated Glu-tRNA(Gln) in organisms which lack glutaminyl-tRNA synthetase. The reaction takes place in the presence of glutamine and ATP through an activated gamma-phospho-Glu-tRNA(Gln).</text>
</comment>
<dbReference type="GO" id="GO:0005524">
    <property type="term" value="F:ATP binding"/>
    <property type="evidence" value="ECO:0007669"/>
    <property type="project" value="UniProtKB-KW"/>
</dbReference>
<name>A0A0G1C4Y4_9BACT</name>
<organism evidence="9 10">
    <name type="scientific">Candidatus Woesebacteria bacterium GW2011_GWC1_43_10b</name>
    <dbReference type="NCBI Taxonomy" id="1618585"/>
    <lineage>
        <taxon>Bacteria</taxon>
        <taxon>Candidatus Woeseibacteriota</taxon>
    </lineage>
</organism>
<dbReference type="EC" id="6.3.5.7" evidence="7"/>
<comment type="catalytic activity">
    <reaction evidence="6 7">
        <text>L-glutamyl-tRNA(Gln) + L-glutamine + ATP + H2O = L-glutaminyl-tRNA(Gln) + L-glutamate + ADP + phosphate + H(+)</text>
        <dbReference type="Rhea" id="RHEA:17521"/>
        <dbReference type="Rhea" id="RHEA-COMP:9681"/>
        <dbReference type="Rhea" id="RHEA-COMP:9684"/>
        <dbReference type="ChEBI" id="CHEBI:15377"/>
        <dbReference type="ChEBI" id="CHEBI:15378"/>
        <dbReference type="ChEBI" id="CHEBI:29985"/>
        <dbReference type="ChEBI" id="CHEBI:30616"/>
        <dbReference type="ChEBI" id="CHEBI:43474"/>
        <dbReference type="ChEBI" id="CHEBI:58359"/>
        <dbReference type="ChEBI" id="CHEBI:78520"/>
        <dbReference type="ChEBI" id="CHEBI:78521"/>
        <dbReference type="ChEBI" id="CHEBI:456216"/>
        <dbReference type="EC" id="6.3.5.7"/>
    </reaction>
</comment>
<protein>
    <recommendedName>
        <fullName evidence="7">Glutamyl-tRNA(Gln) amidotransferase subunit A</fullName>
        <shortName evidence="7">Glu-ADT subunit A</shortName>
        <ecNumber evidence="7">6.3.5.7</ecNumber>
    </recommendedName>
</protein>
<evidence type="ECO:0000256" key="6">
    <source>
        <dbReference type="ARBA" id="ARBA00047407"/>
    </source>
</evidence>
<evidence type="ECO:0000256" key="7">
    <source>
        <dbReference type="HAMAP-Rule" id="MF_00120"/>
    </source>
</evidence>
<dbReference type="SUPFAM" id="SSF75304">
    <property type="entry name" value="Amidase signature (AS) enzymes"/>
    <property type="match status" value="1"/>
</dbReference>
<keyword evidence="9" id="KW-0808">Transferase</keyword>
<dbReference type="GO" id="GO:0016740">
    <property type="term" value="F:transferase activity"/>
    <property type="evidence" value="ECO:0007669"/>
    <property type="project" value="UniProtKB-KW"/>
</dbReference>
<dbReference type="GO" id="GO:0050567">
    <property type="term" value="F:glutaminyl-tRNA synthase (glutamine-hydrolyzing) activity"/>
    <property type="evidence" value="ECO:0007669"/>
    <property type="project" value="UniProtKB-UniRule"/>
</dbReference>
<evidence type="ECO:0000313" key="10">
    <source>
        <dbReference type="Proteomes" id="UP000034611"/>
    </source>
</evidence>
<comment type="caution">
    <text evidence="9">The sequence shown here is derived from an EMBL/GenBank/DDBJ whole genome shotgun (WGS) entry which is preliminary data.</text>
</comment>
<dbReference type="InterPro" id="IPR020556">
    <property type="entry name" value="Amidase_CS"/>
</dbReference>
<dbReference type="EMBL" id="LCEY01000010">
    <property type="protein sequence ID" value="KKS80720.1"/>
    <property type="molecule type" value="Genomic_DNA"/>
</dbReference>
<sequence>MKLPRTIKETQTGLLKKDFSAVHLVDGYLARIKKYQSLNAFITVADKVAYEEARKVDELIKNSDGDLLKDKPLLGVVVAHKDLFLTKGIRTTAASKVLESYIPPYNATVVKRISEAGAIIIGKTNCDAWAHGASGENSDFGPTKNPWNETFVPGGSSSGSAAAVAADFCLFATGTDTGGSVRLPASFCGVVGFKPTYGVVSRYGVVAMASSLDCVGHIAHTVQDAKAIFEIVKGQDGYDSTLADFEPVQSKKLKIGIPREYFTEGVDREVERAVLAAIGIYKKQGIQVVDVSLPHTKYGVSAYYVIQPAEVSSNLSRYDAIRYGNDRLAFSNEAKRRIMLGTYVLSAGYYDTYYLKAMKVRSRIIEDFDRVFRRSADGVDAILTPVSPTPAFKLGEKSKNPLEMYLSDILTVNANLAGLPGLSVPAGFTKNNLPIGFQIIGPKFSENILFDLGKLYQDEVDWHKKEALA</sequence>
<dbReference type="NCBIfam" id="TIGR00132">
    <property type="entry name" value="gatA"/>
    <property type="match status" value="1"/>
</dbReference>
<feature type="active site" description="Acyl-ester intermediate" evidence="7">
    <location>
        <position position="180"/>
    </location>
</feature>
<dbReference type="AlphaFoldDB" id="A0A0G1C4Y4"/>
<feature type="active site" description="Charge relay system" evidence="7">
    <location>
        <position position="156"/>
    </location>
</feature>
<keyword evidence="4 7" id="KW-0067">ATP-binding</keyword>
<evidence type="ECO:0000256" key="1">
    <source>
        <dbReference type="ARBA" id="ARBA00008069"/>
    </source>
</evidence>
<dbReference type="InterPro" id="IPR000120">
    <property type="entry name" value="Amidase"/>
</dbReference>
<evidence type="ECO:0000259" key="8">
    <source>
        <dbReference type="Pfam" id="PF01425"/>
    </source>
</evidence>
<dbReference type="GO" id="GO:0030956">
    <property type="term" value="C:glutamyl-tRNA(Gln) amidotransferase complex"/>
    <property type="evidence" value="ECO:0007669"/>
    <property type="project" value="InterPro"/>
</dbReference>
<dbReference type="PROSITE" id="PS00571">
    <property type="entry name" value="AMIDASES"/>
    <property type="match status" value="1"/>
</dbReference>
<dbReference type="InterPro" id="IPR004412">
    <property type="entry name" value="GatA"/>
</dbReference>
<proteinExistence type="inferred from homology"/>
<accession>A0A0G1C4Y4</accession>
<dbReference type="Proteomes" id="UP000034611">
    <property type="component" value="Unassembled WGS sequence"/>
</dbReference>
<reference evidence="9 10" key="1">
    <citation type="journal article" date="2015" name="Nature">
        <title>rRNA introns, odd ribosomes, and small enigmatic genomes across a large radiation of phyla.</title>
        <authorList>
            <person name="Brown C.T."/>
            <person name="Hug L.A."/>
            <person name="Thomas B.C."/>
            <person name="Sharon I."/>
            <person name="Castelle C.J."/>
            <person name="Singh A."/>
            <person name="Wilkins M.J."/>
            <person name="Williams K.H."/>
            <person name="Banfield J.F."/>
        </authorList>
    </citation>
    <scope>NUCLEOTIDE SEQUENCE [LARGE SCALE GENOMIC DNA]</scope>
</reference>
<comment type="similarity">
    <text evidence="1 7">Belongs to the amidase family. GatA subfamily.</text>
</comment>
<keyword evidence="5 7" id="KW-0648">Protein biosynthesis</keyword>
<evidence type="ECO:0000256" key="2">
    <source>
        <dbReference type="ARBA" id="ARBA00022598"/>
    </source>
</evidence>
<dbReference type="InterPro" id="IPR036928">
    <property type="entry name" value="AS_sf"/>
</dbReference>
<evidence type="ECO:0000313" key="9">
    <source>
        <dbReference type="EMBL" id="KKS80720.1"/>
    </source>
</evidence>
<dbReference type="PANTHER" id="PTHR11895">
    <property type="entry name" value="TRANSAMIDASE"/>
    <property type="match status" value="1"/>
</dbReference>
<dbReference type="PATRIC" id="fig|1618585.3.peg.157"/>
<evidence type="ECO:0000256" key="3">
    <source>
        <dbReference type="ARBA" id="ARBA00022741"/>
    </source>
</evidence>
<dbReference type="InterPro" id="IPR023631">
    <property type="entry name" value="Amidase_dom"/>
</dbReference>
<keyword evidence="3 7" id="KW-0547">Nucleotide-binding</keyword>
<dbReference type="Pfam" id="PF01425">
    <property type="entry name" value="Amidase"/>
    <property type="match status" value="1"/>
</dbReference>
<evidence type="ECO:0000256" key="4">
    <source>
        <dbReference type="ARBA" id="ARBA00022840"/>
    </source>
</evidence>
<dbReference type="Gene3D" id="3.90.1300.10">
    <property type="entry name" value="Amidase signature (AS) domain"/>
    <property type="match status" value="1"/>
</dbReference>
<feature type="active site" description="Charge relay system" evidence="7">
    <location>
        <position position="81"/>
    </location>
</feature>
<keyword evidence="2 7" id="KW-0436">Ligase</keyword>
<dbReference type="HAMAP" id="MF_00120">
    <property type="entry name" value="GatA"/>
    <property type="match status" value="1"/>
</dbReference>
<dbReference type="PANTHER" id="PTHR11895:SF7">
    <property type="entry name" value="GLUTAMYL-TRNA(GLN) AMIDOTRANSFERASE SUBUNIT A, MITOCHONDRIAL"/>
    <property type="match status" value="1"/>
</dbReference>
<comment type="subunit">
    <text evidence="7">Heterotrimer of A, B and C subunits.</text>
</comment>